<comment type="caution">
    <text evidence="1">The sequence shown here is derived from an EMBL/GenBank/DDBJ whole genome shotgun (WGS) entry which is preliminary data.</text>
</comment>
<accession>A0ACC2QT78</accession>
<reference evidence="1" key="1">
    <citation type="submission" date="2023-03" db="EMBL/GenBank/DDBJ databases">
        <title>Chromosome-level genomes of two armyworms, Mythimna separata and Mythimna loreyi, provide insights into the biosynthesis and reception of sex pheromones.</title>
        <authorList>
            <person name="Zhao H."/>
        </authorList>
    </citation>
    <scope>NUCLEOTIDE SEQUENCE</scope>
    <source>
        <strain evidence="1">BeijingLab</strain>
    </source>
</reference>
<evidence type="ECO:0000313" key="2">
    <source>
        <dbReference type="Proteomes" id="UP001231649"/>
    </source>
</evidence>
<dbReference type="Proteomes" id="UP001231649">
    <property type="component" value="Chromosome 14"/>
</dbReference>
<keyword evidence="2" id="KW-1185">Reference proteome</keyword>
<gene>
    <name evidence="1" type="ORF">PYW08_003236</name>
</gene>
<proteinExistence type="predicted"/>
<organism evidence="1 2">
    <name type="scientific">Mythimna loreyi</name>
    <dbReference type="NCBI Taxonomy" id="667449"/>
    <lineage>
        <taxon>Eukaryota</taxon>
        <taxon>Metazoa</taxon>
        <taxon>Ecdysozoa</taxon>
        <taxon>Arthropoda</taxon>
        <taxon>Hexapoda</taxon>
        <taxon>Insecta</taxon>
        <taxon>Pterygota</taxon>
        <taxon>Neoptera</taxon>
        <taxon>Endopterygota</taxon>
        <taxon>Lepidoptera</taxon>
        <taxon>Glossata</taxon>
        <taxon>Ditrysia</taxon>
        <taxon>Noctuoidea</taxon>
        <taxon>Noctuidae</taxon>
        <taxon>Noctuinae</taxon>
        <taxon>Hadenini</taxon>
        <taxon>Mythimna</taxon>
    </lineage>
</organism>
<evidence type="ECO:0000313" key="1">
    <source>
        <dbReference type="EMBL" id="KAJ8723324.1"/>
    </source>
</evidence>
<protein>
    <submittedName>
        <fullName evidence="1">Uncharacterized protein</fullName>
    </submittedName>
</protein>
<dbReference type="EMBL" id="CM056790">
    <property type="protein sequence ID" value="KAJ8723324.1"/>
    <property type="molecule type" value="Genomic_DNA"/>
</dbReference>
<sequence length="307" mass="33826">MTMTLRRSDSLPTRLRVAPVPSDPERGRPVDKIHDSYTVPDFSDTPAREEVIATWKSLHTDVKKIKNGFAPPNDQPSHGENKNDCASQSFVSTNAGHSRDGQKRITYEQPANKRQVEVGPRESNRCTSFLLDTGQTGNVESGKNSVHRRRSLLQRLLSWRTPECDCRERFAPKYQPAERLRPEDLLCTCGVSGNRVKLQKKCKDNPERGRSKSVGYEAAREVAQFRRCASAGATVGAETAAALRARAALTLARRYYPEGGWGWTITVVGTIVQVLSHGLQLGGGAGPIACTAAVKYHVSPLYTHGKC</sequence>
<name>A0ACC2QT78_9NEOP</name>